<dbReference type="AlphaFoldDB" id="A0A1I2DSK3"/>
<evidence type="ECO:0000256" key="8">
    <source>
        <dbReference type="ARBA" id="ARBA00048348"/>
    </source>
</evidence>
<keyword evidence="12" id="KW-1185">Reference proteome</keyword>
<comment type="cofactor">
    <cofactor evidence="9">
        <name>Zn(2+)</name>
        <dbReference type="ChEBI" id="CHEBI:29105"/>
    </cofactor>
    <text evidence="9">Binds 1 zinc ion per subunit.</text>
</comment>
<dbReference type="InterPro" id="IPR045066">
    <property type="entry name" value="Beta_CA_cladeB"/>
</dbReference>
<dbReference type="EC" id="4.2.1.1" evidence="2 10"/>
<evidence type="ECO:0000256" key="4">
    <source>
        <dbReference type="ARBA" id="ARBA00022723"/>
    </source>
</evidence>
<dbReference type="RefSeq" id="WP_035322036.1">
    <property type="nucleotide sequence ID" value="NZ_FONH01000004.1"/>
</dbReference>
<feature type="binding site" evidence="9">
    <location>
        <position position="101"/>
    </location>
    <ligand>
        <name>Zn(2+)</name>
        <dbReference type="ChEBI" id="CHEBI:29105"/>
    </ligand>
</feature>
<dbReference type="SUPFAM" id="SSF53056">
    <property type="entry name" value="beta-carbonic anhydrase, cab"/>
    <property type="match status" value="1"/>
</dbReference>
<sequence length="227" mass="24842">MERLLEGFEHFRRTVFPEQRELFKKLATGQSPHTLFITCADSRVMPEMIFSALPGEIFVYRNIGNIVPPYAQHVSGVVAAIEYAVKVLQVKHIVICGHSDCGAMKGLLAPAKVAHMPSVAAWLKHADVARYVVAENSPHLEGEQALRRVTEENVVGQLEHLRTLPAVAAAMANGSVSIHGWIYDIEHAELRAFDAHSGHFTLIDPARRDVPDATPHARFAAAAASSA</sequence>
<dbReference type="FunFam" id="3.40.1050.10:FF:000003">
    <property type="entry name" value="Carbonic anhydrase"/>
    <property type="match status" value="1"/>
</dbReference>
<comment type="catalytic activity">
    <reaction evidence="8 10">
        <text>hydrogencarbonate + H(+) = CO2 + H2O</text>
        <dbReference type="Rhea" id="RHEA:10748"/>
        <dbReference type="ChEBI" id="CHEBI:15377"/>
        <dbReference type="ChEBI" id="CHEBI:15378"/>
        <dbReference type="ChEBI" id="CHEBI:16526"/>
        <dbReference type="ChEBI" id="CHEBI:17544"/>
        <dbReference type="EC" id="4.2.1.1"/>
    </reaction>
</comment>
<gene>
    <name evidence="11" type="ORF">SAMN02799615_01802</name>
</gene>
<evidence type="ECO:0000256" key="10">
    <source>
        <dbReference type="RuleBase" id="RU003956"/>
    </source>
</evidence>
<evidence type="ECO:0000256" key="3">
    <source>
        <dbReference type="ARBA" id="ARBA00014628"/>
    </source>
</evidence>
<feature type="binding site" evidence="9">
    <location>
        <position position="98"/>
    </location>
    <ligand>
        <name>Zn(2+)</name>
        <dbReference type="ChEBI" id="CHEBI:29105"/>
    </ligand>
</feature>
<dbReference type="EMBL" id="FONH01000004">
    <property type="protein sequence ID" value="SFE83664.1"/>
    <property type="molecule type" value="Genomic_DNA"/>
</dbReference>
<dbReference type="PANTHER" id="PTHR11002:SF76">
    <property type="entry name" value="CARBONIC ANHYDRASE"/>
    <property type="match status" value="1"/>
</dbReference>
<dbReference type="GO" id="GO:0015976">
    <property type="term" value="P:carbon utilization"/>
    <property type="evidence" value="ECO:0007669"/>
    <property type="project" value="InterPro"/>
</dbReference>
<comment type="similarity">
    <text evidence="1 10">Belongs to the beta-class carbonic anhydrase family.</text>
</comment>
<protein>
    <recommendedName>
        <fullName evidence="3 10">Carbonic anhydrase</fullName>
        <ecNumber evidence="2 10">4.2.1.1</ecNumber>
    </recommendedName>
    <alternativeName>
        <fullName evidence="7 10">Carbonate dehydratase</fullName>
    </alternativeName>
</protein>
<evidence type="ECO:0000313" key="12">
    <source>
        <dbReference type="Proteomes" id="UP000199477"/>
    </source>
</evidence>
<dbReference type="Gene3D" id="3.40.1050.10">
    <property type="entry name" value="Carbonic anhydrase"/>
    <property type="match status" value="1"/>
</dbReference>
<dbReference type="GO" id="GO:0004089">
    <property type="term" value="F:carbonate dehydratase activity"/>
    <property type="evidence" value="ECO:0007669"/>
    <property type="project" value="UniProtKB-UniRule"/>
</dbReference>
<proteinExistence type="inferred from homology"/>
<organism evidence="11 12">
    <name type="scientific">Dyella marensis</name>
    <dbReference type="NCBI Taxonomy" id="500610"/>
    <lineage>
        <taxon>Bacteria</taxon>
        <taxon>Pseudomonadati</taxon>
        <taxon>Pseudomonadota</taxon>
        <taxon>Gammaproteobacteria</taxon>
        <taxon>Lysobacterales</taxon>
        <taxon>Rhodanobacteraceae</taxon>
        <taxon>Dyella</taxon>
    </lineage>
</organism>
<dbReference type="PROSITE" id="PS00705">
    <property type="entry name" value="PROK_CO2_ANHYDRASE_2"/>
    <property type="match status" value="1"/>
</dbReference>
<evidence type="ECO:0000313" key="11">
    <source>
        <dbReference type="EMBL" id="SFE83664.1"/>
    </source>
</evidence>
<name>A0A1I2DSK3_9GAMM</name>
<evidence type="ECO:0000256" key="2">
    <source>
        <dbReference type="ARBA" id="ARBA00012925"/>
    </source>
</evidence>
<dbReference type="GO" id="GO:0008270">
    <property type="term" value="F:zinc ion binding"/>
    <property type="evidence" value="ECO:0007669"/>
    <property type="project" value="UniProtKB-UniRule"/>
</dbReference>
<dbReference type="InterPro" id="IPR001765">
    <property type="entry name" value="Carbonic_anhydrase"/>
</dbReference>
<evidence type="ECO:0000256" key="6">
    <source>
        <dbReference type="ARBA" id="ARBA00023239"/>
    </source>
</evidence>
<dbReference type="Pfam" id="PF00484">
    <property type="entry name" value="Pro_CA"/>
    <property type="match status" value="1"/>
</dbReference>
<keyword evidence="4 9" id="KW-0479">Metal-binding</keyword>
<dbReference type="CDD" id="cd00884">
    <property type="entry name" value="beta_CA_cladeB"/>
    <property type="match status" value="1"/>
</dbReference>
<reference evidence="12" key="1">
    <citation type="submission" date="2016-10" db="EMBL/GenBank/DDBJ databases">
        <authorList>
            <person name="Varghese N."/>
            <person name="Submissions S."/>
        </authorList>
    </citation>
    <scope>NUCLEOTIDE SEQUENCE [LARGE SCALE GENOMIC DNA]</scope>
    <source>
        <strain evidence="12">UNC178MFTsu3.1</strain>
    </source>
</reference>
<dbReference type="InterPro" id="IPR015892">
    <property type="entry name" value="Carbonic_anhydrase_CS"/>
</dbReference>
<keyword evidence="6 10" id="KW-0456">Lyase</keyword>
<dbReference type="PROSITE" id="PS00704">
    <property type="entry name" value="PROK_CO2_ANHYDRASE_1"/>
    <property type="match status" value="1"/>
</dbReference>
<dbReference type="SMART" id="SM00947">
    <property type="entry name" value="Pro_CA"/>
    <property type="match status" value="1"/>
</dbReference>
<evidence type="ECO:0000256" key="9">
    <source>
        <dbReference type="PIRSR" id="PIRSR601765-1"/>
    </source>
</evidence>
<evidence type="ECO:0000256" key="1">
    <source>
        <dbReference type="ARBA" id="ARBA00006217"/>
    </source>
</evidence>
<dbReference type="Proteomes" id="UP000199477">
    <property type="component" value="Unassembled WGS sequence"/>
</dbReference>
<evidence type="ECO:0000256" key="7">
    <source>
        <dbReference type="ARBA" id="ARBA00031969"/>
    </source>
</evidence>
<feature type="binding site" evidence="9">
    <location>
        <position position="41"/>
    </location>
    <ligand>
        <name>Zn(2+)</name>
        <dbReference type="ChEBI" id="CHEBI:29105"/>
    </ligand>
</feature>
<comment type="function">
    <text evidence="10">Reversible hydration of carbon dioxide.</text>
</comment>
<dbReference type="PANTHER" id="PTHR11002">
    <property type="entry name" value="CARBONIC ANHYDRASE"/>
    <property type="match status" value="1"/>
</dbReference>
<evidence type="ECO:0000256" key="5">
    <source>
        <dbReference type="ARBA" id="ARBA00022833"/>
    </source>
</evidence>
<dbReference type="InterPro" id="IPR036874">
    <property type="entry name" value="Carbonic_anhydrase_sf"/>
</dbReference>
<feature type="binding site" evidence="9">
    <location>
        <position position="39"/>
    </location>
    <ligand>
        <name>Zn(2+)</name>
        <dbReference type="ChEBI" id="CHEBI:29105"/>
    </ligand>
</feature>
<dbReference type="STRING" id="500610.SAMN02799615_01802"/>
<accession>A0A1I2DSK3</accession>
<keyword evidence="5 9" id="KW-0862">Zinc</keyword>